<evidence type="ECO:0000313" key="1">
    <source>
        <dbReference type="EMBL" id="CAG8568398.1"/>
    </source>
</evidence>
<reference evidence="1" key="1">
    <citation type="submission" date="2021-06" db="EMBL/GenBank/DDBJ databases">
        <authorList>
            <person name="Kallberg Y."/>
            <person name="Tangrot J."/>
            <person name="Rosling A."/>
        </authorList>
    </citation>
    <scope>NUCLEOTIDE SEQUENCE</scope>
    <source>
        <strain evidence="1">28 12/20/2015</strain>
    </source>
</reference>
<protein>
    <submittedName>
        <fullName evidence="1">13390_t:CDS:1</fullName>
    </submittedName>
</protein>
<organism evidence="1 2">
    <name type="scientific">Cetraspora pellucida</name>
    <dbReference type="NCBI Taxonomy" id="1433469"/>
    <lineage>
        <taxon>Eukaryota</taxon>
        <taxon>Fungi</taxon>
        <taxon>Fungi incertae sedis</taxon>
        <taxon>Mucoromycota</taxon>
        <taxon>Glomeromycotina</taxon>
        <taxon>Glomeromycetes</taxon>
        <taxon>Diversisporales</taxon>
        <taxon>Gigasporaceae</taxon>
        <taxon>Cetraspora</taxon>
    </lineage>
</organism>
<keyword evidence="2" id="KW-1185">Reference proteome</keyword>
<proteinExistence type="predicted"/>
<dbReference type="Proteomes" id="UP000789366">
    <property type="component" value="Unassembled WGS sequence"/>
</dbReference>
<feature type="non-terminal residue" evidence="1">
    <location>
        <position position="1"/>
    </location>
</feature>
<gene>
    <name evidence="1" type="ORF">SPELUC_LOCUS5894</name>
</gene>
<comment type="caution">
    <text evidence="1">The sequence shown here is derived from an EMBL/GenBank/DDBJ whole genome shotgun (WGS) entry which is preliminary data.</text>
</comment>
<evidence type="ECO:0000313" key="2">
    <source>
        <dbReference type="Proteomes" id="UP000789366"/>
    </source>
</evidence>
<name>A0ACA9M3W0_9GLOM</name>
<sequence>IKLILLAPAEIFKAVQLVATSFLEKDLIYDKLAANFLLNQIYSEIFGEITPSESTYQQLFVSNIQPLVTQGVLDKCLLDLDLPKLSLTINEPDRNNQACRFYNLISNLRFVPSTPTLFHAPTNWLIW</sequence>
<dbReference type="EMBL" id="CAJVPW010006394">
    <property type="protein sequence ID" value="CAG8568398.1"/>
    <property type="molecule type" value="Genomic_DNA"/>
</dbReference>
<accession>A0ACA9M3W0</accession>